<dbReference type="Proteomes" id="UP000256970">
    <property type="component" value="Unassembled WGS sequence"/>
</dbReference>
<dbReference type="EMBL" id="FNXT01001138">
    <property type="protein sequence ID" value="SZX72436.1"/>
    <property type="molecule type" value="Genomic_DNA"/>
</dbReference>
<dbReference type="AlphaFoldDB" id="A0A383W6V9"/>
<evidence type="ECO:0000256" key="1">
    <source>
        <dbReference type="SAM" id="MobiDB-lite"/>
    </source>
</evidence>
<name>A0A383W6V9_TETOB</name>
<gene>
    <name evidence="2" type="ORF">BQ4739_LOCUS12617</name>
</gene>
<evidence type="ECO:0000313" key="3">
    <source>
        <dbReference type="Proteomes" id="UP000256970"/>
    </source>
</evidence>
<feature type="compositionally biased region" description="Low complexity" evidence="1">
    <location>
        <begin position="926"/>
        <end position="937"/>
    </location>
</feature>
<accession>A0A383W6V9</accession>
<evidence type="ECO:0000313" key="2">
    <source>
        <dbReference type="EMBL" id="SZX72436.1"/>
    </source>
</evidence>
<proteinExistence type="predicted"/>
<feature type="compositionally biased region" description="Basic residues" evidence="1">
    <location>
        <begin position="938"/>
        <end position="951"/>
    </location>
</feature>
<reference evidence="2 3" key="1">
    <citation type="submission" date="2016-10" db="EMBL/GenBank/DDBJ databases">
        <authorList>
            <person name="Cai Z."/>
        </authorList>
    </citation>
    <scope>NUCLEOTIDE SEQUENCE [LARGE SCALE GENOMIC DNA]</scope>
</reference>
<organism evidence="2 3">
    <name type="scientific">Tetradesmus obliquus</name>
    <name type="common">Green alga</name>
    <name type="synonym">Acutodesmus obliquus</name>
    <dbReference type="NCBI Taxonomy" id="3088"/>
    <lineage>
        <taxon>Eukaryota</taxon>
        <taxon>Viridiplantae</taxon>
        <taxon>Chlorophyta</taxon>
        <taxon>core chlorophytes</taxon>
        <taxon>Chlorophyceae</taxon>
        <taxon>CS clade</taxon>
        <taxon>Sphaeropleales</taxon>
        <taxon>Scenedesmaceae</taxon>
        <taxon>Tetradesmus</taxon>
    </lineage>
</organism>
<keyword evidence="3" id="KW-1185">Reference proteome</keyword>
<protein>
    <submittedName>
        <fullName evidence="2">Uncharacterized protein</fullName>
    </submittedName>
</protein>
<sequence length="951" mass="98156">MLFAAGAWSLLDACRMCASSKLLRSAWMQLLRTQPSPDWLLAAAAEAAQAQTPQLQEIAVAMVTWLLLKLPEAGLAQHPSVPAGLLAIPRMPLRLAQVLSSSGLRMPYAAIGAAARARVEGVEVWIEAQQHLAGGASDVPAVARAVCEGITTEGAVIQGQDLYDLLHLAFNSSSPAAATAAVGLALHLPQADADQAADLPADLPMDEALALLQTAVERHSPNKPDVLPEMVGYLEIYDNLAVVQLLPVLLRAMELDAGVPLAAREPDPYLPELRLWHLSTLTVFEELPPDAAAGLLATALKAGDKRSVALLWNSVSAITAIEPARLAELLQVAGAAGDVFSLRLLARCPAFHEVTAAALEAAMMPAVKAGHESCVSVLLDSKAAAPPIASHIGAGYWLLHGLLLAAVQADRPSMVTYLADRSVVGVKWHALMPLLQAALQHSPASFMCLFEEPAAAKIGAKELGQLLRTAARWFRHGIVYEVLNWHRAWGSVSPENKLVGLLQLALQQGANCRPFCVHPCAAVVDVEVAWLLLHFAVVTDQRSNLEALLLLPAAAQLSKERLVQLMMVAVQGADGPASLANLSRAAVPAAAAAGAASTLASSCSSAVPRQQQFVFRNDSTPAASTEAAAASGPAAASSSGNAAATSGGAAAADGHSALDGADMGDGLTRPLRKLSLSSGAAASSGGLPVLCQWDAAASIGADGVQQLLQAAAKRAVKAALDVATGTQPDFIAVQQLCCSKAAAGISLAAELKPLLEVVLSHHDAVGVEKLLRHCPAAAAMDAAMLGELLHHTLSNARVQNSDWQCMCSSMDFPSWAELVKIAGLSEEQQQGLQQAAAWLDGRSGSLQGFAVALMKLPIQQRDGALAAQMCSTTGIGKSPAGLSSSDMQALLVAAAAVAAQQPPVAKNAVAAAGALGAAAGTGGNSGAAAAAEKPGSKAGRRYKKACRRRKA</sequence>
<feature type="region of interest" description="Disordered" evidence="1">
    <location>
        <begin position="919"/>
        <end position="951"/>
    </location>
</feature>